<reference evidence="2 3" key="1">
    <citation type="submission" date="2019-03" db="EMBL/GenBank/DDBJ databases">
        <title>Genomic Encyclopedia of Type Strains, Phase IV (KMG-IV): sequencing the most valuable type-strain genomes for metagenomic binning, comparative biology and taxonomic classification.</title>
        <authorList>
            <person name="Goeker M."/>
        </authorList>
    </citation>
    <scope>NUCLEOTIDE SEQUENCE [LARGE SCALE GENOMIC DNA]</scope>
    <source>
        <strain evidence="2 3">DSM 100433</strain>
    </source>
</reference>
<keyword evidence="3" id="KW-1185">Reference proteome</keyword>
<protein>
    <submittedName>
        <fullName evidence="2">Uncharacterized protein</fullName>
    </submittedName>
</protein>
<evidence type="ECO:0000313" key="2">
    <source>
        <dbReference type="EMBL" id="TCL44461.1"/>
    </source>
</evidence>
<evidence type="ECO:0000313" key="3">
    <source>
        <dbReference type="Proteomes" id="UP000294682"/>
    </source>
</evidence>
<organism evidence="2 3">
    <name type="scientific">Harryflintia acetispora</name>
    <dbReference type="NCBI Taxonomy" id="1849041"/>
    <lineage>
        <taxon>Bacteria</taxon>
        <taxon>Bacillati</taxon>
        <taxon>Bacillota</taxon>
        <taxon>Clostridia</taxon>
        <taxon>Eubacteriales</taxon>
        <taxon>Oscillospiraceae</taxon>
        <taxon>Harryflintia</taxon>
    </lineage>
</organism>
<proteinExistence type="predicted"/>
<dbReference type="AlphaFoldDB" id="A0A9X8ULA9"/>
<name>A0A9X8ULA9_9FIRM</name>
<comment type="caution">
    <text evidence="2">The sequence shown here is derived from an EMBL/GenBank/DDBJ whole genome shotgun (WGS) entry which is preliminary data.</text>
</comment>
<dbReference type="EMBL" id="SLUK01000002">
    <property type="protein sequence ID" value="TCL44461.1"/>
    <property type="molecule type" value="Genomic_DNA"/>
</dbReference>
<dbReference type="RefSeq" id="WP_132083909.1">
    <property type="nucleotide sequence ID" value="NZ_SLUK01000002.1"/>
</dbReference>
<accession>A0A9X8ULA9</accession>
<sequence length="126" mass="13793">MANEQNLKPLNKRTQRERKEIAQKGAVASNQAKAHKKVLREAATILLTMPADKEIMAGLRAYKLSEVGCTVAMALVAAQMKSALQGNTAAFNAIRDIVGERPRDNEPAEQDCNIVFNIMPASEKET</sequence>
<gene>
    <name evidence="2" type="ORF">EDD78_10279</name>
</gene>
<feature type="region of interest" description="Disordered" evidence="1">
    <location>
        <begin position="1"/>
        <end position="28"/>
    </location>
</feature>
<evidence type="ECO:0000256" key="1">
    <source>
        <dbReference type="SAM" id="MobiDB-lite"/>
    </source>
</evidence>
<dbReference type="Proteomes" id="UP000294682">
    <property type="component" value="Unassembled WGS sequence"/>
</dbReference>